<feature type="transmembrane region" description="Helical" evidence="11">
    <location>
        <begin position="150"/>
        <end position="173"/>
    </location>
</feature>
<feature type="transmembrane region" description="Helical" evidence="11">
    <location>
        <begin position="334"/>
        <end position="352"/>
    </location>
</feature>
<keyword evidence="3" id="KW-0813">Transport</keyword>
<feature type="compositionally biased region" description="Basic residues" evidence="10">
    <location>
        <begin position="1"/>
        <end position="25"/>
    </location>
</feature>
<dbReference type="Pfam" id="PF03595">
    <property type="entry name" value="SLAC1"/>
    <property type="match status" value="1"/>
</dbReference>
<evidence type="ECO:0000256" key="5">
    <source>
        <dbReference type="ARBA" id="ARBA00022692"/>
    </source>
</evidence>
<dbReference type="EMBL" id="ML978130">
    <property type="protein sequence ID" value="KAF2095854.1"/>
    <property type="molecule type" value="Genomic_DNA"/>
</dbReference>
<dbReference type="Proteomes" id="UP000799772">
    <property type="component" value="Unassembled WGS sequence"/>
</dbReference>
<evidence type="ECO:0000256" key="1">
    <source>
        <dbReference type="ARBA" id="ARBA00004651"/>
    </source>
</evidence>
<gene>
    <name evidence="12" type="ORF">NA57DRAFT_43970</name>
</gene>
<feature type="transmembrane region" description="Helical" evidence="11">
    <location>
        <begin position="185"/>
        <end position="210"/>
    </location>
</feature>
<sequence>MPGQRKHRHLRHGGHHGHHKHHHQGDKRELPYWLRDQKSVWRKRIQNFTPSWFAVVMGTGIVSILLHQNPYATEWLKIISYVVFILNTILFTAFLIMSILRYTLYPKLWGLMLRHPTQSLFTGTFPMGFATLINMFSYVCVHWGHGAITFVWAMWWIDAVISLTTCLTLPFLMMHVHKSNDLSRVTAAWLLPVVAPIVAAASAGTVAAILPNPNHALWTVIAGYILLGTGLPLSGCLLTIYLHRLFTHKLPPREVIVSVFLPLGPFGQGGFAAMQLGKVAMKVFPETNSLSPQGGEILYVIGFVFALLLWGFGTVWLFLALASISRFKKIPFNVSWWASTFPWGVYTVSTYQIGNELPSKFMKILGIVFSGCVILLWLIVSFATVKKSFTGEMFFSPCVNEAKVELEKSVNYTEEKKDEETQ</sequence>
<keyword evidence="7 11" id="KW-0472">Membrane</keyword>
<dbReference type="FunFam" id="1.50.10.150:FF:000004">
    <property type="entry name" value="Malic acid transporter"/>
    <property type="match status" value="1"/>
</dbReference>
<evidence type="ECO:0000256" key="3">
    <source>
        <dbReference type="ARBA" id="ARBA00022448"/>
    </source>
</evidence>
<reference evidence="12" key="1">
    <citation type="journal article" date="2020" name="Stud. Mycol.">
        <title>101 Dothideomycetes genomes: a test case for predicting lifestyles and emergence of pathogens.</title>
        <authorList>
            <person name="Haridas S."/>
            <person name="Albert R."/>
            <person name="Binder M."/>
            <person name="Bloem J."/>
            <person name="Labutti K."/>
            <person name="Salamov A."/>
            <person name="Andreopoulos B."/>
            <person name="Baker S."/>
            <person name="Barry K."/>
            <person name="Bills G."/>
            <person name="Bluhm B."/>
            <person name="Cannon C."/>
            <person name="Castanera R."/>
            <person name="Culley D."/>
            <person name="Daum C."/>
            <person name="Ezra D."/>
            <person name="Gonzalez J."/>
            <person name="Henrissat B."/>
            <person name="Kuo A."/>
            <person name="Liang C."/>
            <person name="Lipzen A."/>
            <person name="Lutzoni F."/>
            <person name="Magnuson J."/>
            <person name="Mondo S."/>
            <person name="Nolan M."/>
            <person name="Ohm R."/>
            <person name="Pangilinan J."/>
            <person name="Park H.-J."/>
            <person name="Ramirez L."/>
            <person name="Alfaro M."/>
            <person name="Sun H."/>
            <person name="Tritt A."/>
            <person name="Yoshinaga Y."/>
            <person name="Zwiers L.-H."/>
            <person name="Turgeon B."/>
            <person name="Goodwin S."/>
            <person name="Spatafora J."/>
            <person name="Crous P."/>
            <person name="Grigoriev I."/>
        </authorList>
    </citation>
    <scope>NUCLEOTIDE SEQUENCE</scope>
    <source>
        <strain evidence="12">CBS 133067</strain>
    </source>
</reference>
<dbReference type="PANTHER" id="PTHR31686">
    <property type="match status" value="1"/>
</dbReference>
<keyword evidence="13" id="KW-1185">Reference proteome</keyword>
<evidence type="ECO:0000256" key="10">
    <source>
        <dbReference type="SAM" id="MobiDB-lite"/>
    </source>
</evidence>
<protein>
    <recommendedName>
        <fullName evidence="9">Sulfite efflux pump SSU1</fullName>
    </recommendedName>
</protein>
<feature type="region of interest" description="Disordered" evidence="10">
    <location>
        <begin position="1"/>
        <end position="28"/>
    </location>
</feature>
<comment type="subcellular location">
    <subcellularLocation>
        <location evidence="1">Cell membrane</location>
        <topology evidence="1">Multi-pass membrane protein</topology>
    </subcellularLocation>
</comment>
<evidence type="ECO:0000256" key="9">
    <source>
        <dbReference type="ARBA" id="ARBA00072906"/>
    </source>
</evidence>
<dbReference type="GO" id="GO:0005886">
    <property type="term" value="C:plasma membrane"/>
    <property type="evidence" value="ECO:0007669"/>
    <property type="project" value="UniProtKB-SubCell"/>
</dbReference>
<feature type="transmembrane region" description="Helical" evidence="11">
    <location>
        <begin position="48"/>
        <end position="66"/>
    </location>
</feature>
<comment type="similarity">
    <text evidence="2">Belongs to the tellurite-resistance/dicarboxylate transporter (TDT) family.</text>
</comment>
<keyword evidence="5 11" id="KW-0812">Transmembrane</keyword>
<evidence type="ECO:0000256" key="8">
    <source>
        <dbReference type="ARBA" id="ARBA00056100"/>
    </source>
</evidence>
<keyword evidence="4" id="KW-1003">Cell membrane</keyword>
<comment type="caution">
    <text evidence="12">The sequence shown here is derived from an EMBL/GenBank/DDBJ whole genome shotgun (WGS) entry which is preliminary data.</text>
</comment>
<organism evidence="12 13">
    <name type="scientific">Rhizodiscina lignyota</name>
    <dbReference type="NCBI Taxonomy" id="1504668"/>
    <lineage>
        <taxon>Eukaryota</taxon>
        <taxon>Fungi</taxon>
        <taxon>Dikarya</taxon>
        <taxon>Ascomycota</taxon>
        <taxon>Pezizomycotina</taxon>
        <taxon>Dothideomycetes</taxon>
        <taxon>Pleosporomycetidae</taxon>
        <taxon>Aulographales</taxon>
        <taxon>Rhizodiscinaceae</taxon>
        <taxon>Rhizodiscina</taxon>
    </lineage>
</organism>
<dbReference type="Gene3D" id="1.50.10.150">
    <property type="entry name" value="Voltage-dependent anion channel"/>
    <property type="match status" value="1"/>
</dbReference>
<dbReference type="AlphaFoldDB" id="A0A9P4IBH5"/>
<evidence type="ECO:0000256" key="6">
    <source>
        <dbReference type="ARBA" id="ARBA00022989"/>
    </source>
</evidence>
<feature type="transmembrane region" description="Helical" evidence="11">
    <location>
        <begin position="78"/>
        <end position="100"/>
    </location>
</feature>
<dbReference type="GO" id="GO:0000319">
    <property type="term" value="F:sulfite transmembrane transporter activity"/>
    <property type="evidence" value="ECO:0007669"/>
    <property type="project" value="TreeGrafter"/>
</dbReference>
<dbReference type="CDD" id="cd09318">
    <property type="entry name" value="TDT_SSU1"/>
    <property type="match status" value="1"/>
</dbReference>
<feature type="transmembrane region" description="Helical" evidence="11">
    <location>
        <begin position="216"/>
        <end position="243"/>
    </location>
</feature>
<dbReference type="InterPro" id="IPR051629">
    <property type="entry name" value="Sulfite_efflux_TDT"/>
</dbReference>
<evidence type="ECO:0000256" key="4">
    <source>
        <dbReference type="ARBA" id="ARBA00022475"/>
    </source>
</evidence>
<proteinExistence type="inferred from homology"/>
<evidence type="ECO:0000313" key="12">
    <source>
        <dbReference type="EMBL" id="KAF2095854.1"/>
    </source>
</evidence>
<evidence type="ECO:0000256" key="11">
    <source>
        <dbReference type="SAM" id="Phobius"/>
    </source>
</evidence>
<feature type="transmembrane region" description="Helical" evidence="11">
    <location>
        <begin position="297"/>
        <end position="322"/>
    </location>
</feature>
<feature type="transmembrane region" description="Helical" evidence="11">
    <location>
        <begin position="364"/>
        <end position="385"/>
    </location>
</feature>
<evidence type="ECO:0000256" key="2">
    <source>
        <dbReference type="ARBA" id="ARBA00008566"/>
    </source>
</evidence>
<evidence type="ECO:0000256" key="7">
    <source>
        <dbReference type="ARBA" id="ARBA00023136"/>
    </source>
</evidence>
<keyword evidence="6 11" id="KW-1133">Transmembrane helix</keyword>
<dbReference type="PANTHER" id="PTHR31686:SF1">
    <property type="entry name" value="SULFITE EFFLUX PUMP SSU1"/>
    <property type="match status" value="1"/>
</dbReference>
<comment type="function">
    <text evidence="8">Sulphite efflux pump required for the secretion of sulphite as a reducing agent. In the presence of sulphite, cystine in keratin is directly cleaved to cysteine and S-sulphocysteine, and thereby, reduced proteins become accessible to hydrolysis by a variety of secreted endo- and exoproteases. Excretion of sulphite mediated by an efflux pump also represents a detoxification pathway for dermatophytes during infection of the epidermal stratum corneum, hair and nails, which are rich in cysteine.</text>
</comment>
<feature type="transmembrane region" description="Helical" evidence="11">
    <location>
        <begin position="255"/>
        <end position="277"/>
    </location>
</feature>
<dbReference type="OrthoDB" id="1099at2759"/>
<name>A0A9P4IBH5_9PEZI</name>
<accession>A0A9P4IBH5</accession>
<evidence type="ECO:0000313" key="13">
    <source>
        <dbReference type="Proteomes" id="UP000799772"/>
    </source>
</evidence>
<feature type="transmembrane region" description="Helical" evidence="11">
    <location>
        <begin position="120"/>
        <end position="144"/>
    </location>
</feature>
<dbReference type="InterPro" id="IPR004695">
    <property type="entry name" value="SLAC1/Mae1/Ssu1/TehA"/>
</dbReference>
<dbReference type="InterPro" id="IPR038665">
    <property type="entry name" value="Voltage-dep_anion_channel_sf"/>
</dbReference>